<proteinExistence type="inferred from homology"/>
<feature type="binding site" evidence="8">
    <location>
        <position position="41"/>
    </location>
    <ligand>
        <name>ATP</name>
        <dbReference type="ChEBI" id="CHEBI:30616"/>
    </ligand>
</feature>
<evidence type="ECO:0000313" key="12">
    <source>
        <dbReference type="Proteomes" id="UP000824056"/>
    </source>
</evidence>
<dbReference type="InterPro" id="IPR008271">
    <property type="entry name" value="Ser/Thr_kinase_AS"/>
</dbReference>
<dbReference type="PROSITE" id="PS00107">
    <property type="entry name" value="PROTEIN_KINASE_ATP"/>
    <property type="match status" value="1"/>
</dbReference>
<evidence type="ECO:0000256" key="9">
    <source>
        <dbReference type="SAM" id="Phobius"/>
    </source>
</evidence>
<evidence type="ECO:0000256" key="6">
    <source>
        <dbReference type="ARBA" id="ARBA00022840"/>
    </source>
</evidence>
<keyword evidence="7" id="KW-0802">TPR repeat</keyword>
<feature type="repeat" description="TPR" evidence="7">
    <location>
        <begin position="354"/>
        <end position="387"/>
    </location>
</feature>
<keyword evidence="9" id="KW-0472">Membrane</keyword>
<keyword evidence="4 8" id="KW-0547">Nucleotide-binding</keyword>
<dbReference type="InterPro" id="IPR017441">
    <property type="entry name" value="Protein_kinase_ATP_BS"/>
</dbReference>
<dbReference type="SMART" id="SM00028">
    <property type="entry name" value="TPR"/>
    <property type="match status" value="2"/>
</dbReference>
<dbReference type="GO" id="GO:0004674">
    <property type="term" value="F:protein serine/threonine kinase activity"/>
    <property type="evidence" value="ECO:0007669"/>
    <property type="project" value="UniProtKB-EC"/>
</dbReference>
<evidence type="ECO:0000256" key="8">
    <source>
        <dbReference type="PROSITE-ProRule" id="PRU10141"/>
    </source>
</evidence>
<sequence length="631" mass="72326">MFYGGEILNGTYQVIENIGKGGTGVIYKAYHMRLKKYVVVKLLDGAKISREKLRVEVDILKRLRHMYLPQVYDFLEVGNQVYTVMDYIEGKDLEHYLKEGYVFRESVLILWLKQLCQVLDYLHSQKPPVYHSDIKPANIMITPEGNVCLIDFNISLGSGYQAGILGLSQWYAAPEQYAKAELFTSHQDSSGIQLDGRMDIYSLGASFYTLMTKRLPERNGEKFIPLSRFRLPYSSAFISIVEKAMEERPRKRYRSAADMGKALDFMYKMDSGYRVLNRTGWLIWALCGGIFVSGVLSGIYGWQEMGRESYRKDYSAFYRSAQRYEDQDTLSMGIEILNDGRYRGILEENPEDKAEILYVIGNVYYGMEDYASAEEYYQEAGEEKGSPVYYRDQALAAARQGKISQAQRIIQKAEEDGLEDKELLLAKQEIAFEQEDMETVRELALSLENSGDKEIAAYSCILAAKAYGSLQDYDSQAAYLEKAYSLGSDKRCLRELGSAYLEAAGKAGLSSEKLYLRRALECYQRLEKSYAVSYRDQMNLAVIWEELGEYVQAQSQLEDLEEKYPEDYQIPMHMAYVLLKQGEESQEPEKFYQDAAEYYSQARSVYRQAGSPADEAMEQLEDYMESAEGGF</sequence>
<dbReference type="SMART" id="SM00220">
    <property type="entry name" value="S_TKc"/>
    <property type="match status" value="1"/>
</dbReference>
<dbReference type="InterPro" id="IPR011990">
    <property type="entry name" value="TPR-like_helical_dom_sf"/>
</dbReference>
<accession>A0A9D2JSD7</accession>
<dbReference type="Gene3D" id="1.25.40.10">
    <property type="entry name" value="Tetratricopeptide repeat domain"/>
    <property type="match status" value="2"/>
</dbReference>
<dbReference type="CDD" id="cd14014">
    <property type="entry name" value="STKc_PknB_like"/>
    <property type="match status" value="1"/>
</dbReference>
<dbReference type="PANTHER" id="PTHR43671:SF13">
    <property type="entry name" value="SERINE_THREONINE-PROTEIN KINASE NEK2"/>
    <property type="match status" value="1"/>
</dbReference>
<evidence type="ECO:0000256" key="2">
    <source>
        <dbReference type="ARBA" id="ARBA00012513"/>
    </source>
</evidence>
<dbReference type="Pfam" id="PF00069">
    <property type="entry name" value="Pkinase"/>
    <property type="match status" value="1"/>
</dbReference>
<dbReference type="InterPro" id="IPR011009">
    <property type="entry name" value="Kinase-like_dom_sf"/>
</dbReference>
<reference evidence="11" key="2">
    <citation type="submission" date="2021-04" db="EMBL/GenBank/DDBJ databases">
        <authorList>
            <person name="Gilroy R."/>
        </authorList>
    </citation>
    <scope>NUCLEOTIDE SEQUENCE</scope>
    <source>
        <strain evidence="11">1068</strain>
    </source>
</reference>
<evidence type="ECO:0000256" key="4">
    <source>
        <dbReference type="ARBA" id="ARBA00022741"/>
    </source>
</evidence>
<dbReference type="AlphaFoldDB" id="A0A9D2JSD7"/>
<dbReference type="SUPFAM" id="SSF48452">
    <property type="entry name" value="TPR-like"/>
    <property type="match status" value="1"/>
</dbReference>
<keyword evidence="6 8" id="KW-0067">ATP-binding</keyword>
<name>A0A9D2JSD7_9FIRM</name>
<dbReference type="InterPro" id="IPR019734">
    <property type="entry name" value="TPR_rpt"/>
</dbReference>
<evidence type="ECO:0000259" key="10">
    <source>
        <dbReference type="PROSITE" id="PS50011"/>
    </source>
</evidence>
<gene>
    <name evidence="11" type="ORF">H9809_03580</name>
</gene>
<keyword evidence="9" id="KW-1133">Transmembrane helix</keyword>
<dbReference type="InterPro" id="IPR000719">
    <property type="entry name" value="Prot_kinase_dom"/>
</dbReference>
<comment type="caution">
    <text evidence="11">The sequence shown here is derived from an EMBL/GenBank/DDBJ whole genome shotgun (WGS) entry which is preliminary data.</text>
</comment>
<dbReference type="SUPFAM" id="SSF81901">
    <property type="entry name" value="HCP-like"/>
    <property type="match status" value="1"/>
</dbReference>
<dbReference type="InterPro" id="IPR050660">
    <property type="entry name" value="NEK_Ser/Thr_kinase"/>
</dbReference>
<keyword evidence="3" id="KW-0808">Transferase</keyword>
<dbReference type="PROSITE" id="PS50005">
    <property type="entry name" value="TPR"/>
    <property type="match status" value="1"/>
</dbReference>
<evidence type="ECO:0000256" key="7">
    <source>
        <dbReference type="PROSITE-ProRule" id="PRU00339"/>
    </source>
</evidence>
<dbReference type="EC" id="2.7.11.1" evidence="2"/>
<evidence type="ECO:0000256" key="5">
    <source>
        <dbReference type="ARBA" id="ARBA00022777"/>
    </source>
</evidence>
<dbReference type="PROSITE" id="PS00108">
    <property type="entry name" value="PROTEIN_KINASE_ST"/>
    <property type="match status" value="1"/>
</dbReference>
<dbReference type="Gene3D" id="1.10.510.10">
    <property type="entry name" value="Transferase(Phosphotransferase) domain 1"/>
    <property type="match status" value="1"/>
</dbReference>
<protein>
    <recommendedName>
        <fullName evidence="2">non-specific serine/threonine protein kinase</fullName>
        <ecNumber evidence="2">2.7.11.1</ecNumber>
    </recommendedName>
</protein>
<evidence type="ECO:0000313" key="11">
    <source>
        <dbReference type="EMBL" id="HIZ64973.1"/>
    </source>
</evidence>
<reference evidence="11" key="1">
    <citation type="journal article" date="2021" name="PeerJ">
        <title>Extensive microbial diversity within the chicken gut microbiome revealed by metagenomics and culture.</title>
        <authorList>
            <person name="Gilroy R."/>
            <person name="Ravi A."/>
            <person name="Getino M."/>
            <person name="Pursley I."/>
            <person name="Horton D.L."/>
            <person name="Alikhan N.F."/>
            <person name="Baker D."/>
            <person name="Gharbi K."/>
            <person name="Hall N."/>
            <person name="Watson M."/>
            <person name="Adriaenssens E.M."/>
            <person name="Foster-Nyarko E."/>
            <person name="Jarju S."/>
            <person name="Secka A."/>
            <person name="Antonio M."/>
            <person name="Oren A."/>
            <person name="Chaudhuri R.R."/>
            <person name="La Ragione R."/>
            <person name="Hildebrand F."/>
            <person name="Pallen M.J."/>
        </authorList>
    </citation>
    <scope>NUCLEOTIDE SEQUENCE</scope>
    <source>
        <strain evidence="11">1068</strain>
    </source>
</reference>
<dbReference type="SUPFAM" id="SSF56112">
    <property type="entry name" value="Protein kinase-like (PK-like)"/>
    <property type="match status" value="1"/>
</dbReference>
<dbReference type="PANTHER" id="PTHR43671">
    <property type="entry name" value="SERINE/THREONINE-PROTEIN KINASE NEK"/>
    <property type="match status" value="1"/>
</dbReference>
<dbReference type="GO" id="GO:0005524">
    <property type="term" value="F:ATP binding"/>
    <property type="evidence" value="ECO:0007669"/>
    <property type="project" value="UniProtKB-UniRule"/>
</dbReference>
<evidence type="ECO:0000256" key="3">
    <source>
        <dbReference type="ARBA" id="ARBA00022679"/>
    </source>
</evidence>
<organism evidence="11 12">
    <name type="scientific">Candidatus Blautia pullicola</name>
    <dbReference type="NCBI Taxonomy" id="2838498"/>
    <lineage>
        <taxon>Bacteria</taxon>
        <taxon>Bacillati</taxon>
        <taxon>Bacillota</taxon>
        <taxon>Clostridia</taxon>
        <taxon>Lachnospirales</taxon>
        <taxon>Lachnospiraceae</taxon>
        <taxon>Blautia</taxon>
    </lineage>
</organism>
<dbReference type="Proteomes" id="UP000824056">
    <property type="component" value="Unassembled WGS sequence"/>
</dbReference>
<feature type="transmembrane region" description="Helical" evidence="9">
    <location>
        <begin position="281"/>
        <end position="302"/>
    </location>
</feature>
<dbReference type="PROSITE" id="PS50011">
    <property type="entry name" value="PROTEIN_KINASE_DOM"/>
    <property type="match status" value="1"/>
</dbReference>
<comment type="similarity">
    <text evidence="1">Belongs to the protein kinase superfamily. NEK Ser/Thr protein kinase family. NIMA subfamily.</text>
</comment>
<evidence type="ECO:0000256" key="1">
    <source>
        <dbReference type="ARBA" id="ARBA00010886"/>
    </source>
</evidence>
<keyword evidence="5 11" id="KW-0418">Kinase</keyword>
<keyword evidence="9" id="KW-0812">Transmembrane</keyword>
<dbReference type="EMBL" id="DXBG01000085">
    <property type="protein sequence ID" value="HIZ64973.1"/>
    <property type="molecule type" value="Genomic_DNA"/>
</dbReference>
<feature type="domain" description="Protein kinase" evidence="10">
    <location>
        <begin position="12"/>
        <end position="266"/>
    </location>
</feature>